<name>A0ABS6UW44_9PSEU</name>
<dbReference type="InterPro" id="IPR000868">
    <property type="entry name" value="Isochorismatase-like_dom"/>
</dbReference>
<dbReference type="EMBL" id="JADQDK010000001">
    <property type="protein sequence ID" value="MBW0136490.1"/>
    <property type="molecule type" value="Genomic_DNA"/>
</dbReference>
<evidence type="ECO:0000259" key="1">
    <source>
        <dbReference type="Pfam" id="PF00857"/>
    </source>
</evidence>
<dbReference type="PANTHER" id="PTHR43540">
    <property type="entry name" value="PEROXYUREIDOACRYLATE/UREIDOACRYLATE AMIDOHYDROLASE-RELATED"/>
    <property type="match status" value="1"/>
</dbReference>
<protein>
    <submittedName>
        <fullName evidence="2">Isochorismatase family protein</fullName>
    </submittedName>
</protein>
<sequence length="200" mass="21229">MTTWPDRPHTALLVVDVQNGVVVEAHDRDAVVGKVAALVARARHEQVPVVWVQQTDDEFPRGSDTWGVVPELDPADHEPRIEKEHGDSFEATELAEVLAGLGVGRVVVAGAQTDACIRATLHGAFVRGYDTVLVTDAHTTEDLTAYGAPPPPQVIAHTNLYWGFQSGPGRTATTATAAEVDLTGARAGEGTGGLRPWSAQ</sequence>
<gene>
    <name evidence="2" type="ORF">I4I81_19770</name>
</gene>
<reference evidence="2 3" key="1">
    <citation type="submission" date="2020-11" db="EMBL/GenBank/DDBJ databases">
        <title>Pseudonocardia abyssalis sp. nov. and Pseudonocardia oceani sp. nov., description and phylogenomic analysis of two novel actinomycetes isolated from the deep Southern Ocean.</title>
        <authorList>
            <person name="Parra J."/>
        </authorList>
    </citation>
    <scope>NUCLEOTIDE SEQUENCE [LARGE SCALE GENOMIC DNA]</scope>
    <source>
        <strain evidence="2 3">KRD-168</strain>
    </source>
</reference>
<feature type="domain" description="Isochorismatase-like" evidence="1">
    <location>
        <begin position="10"/>
        <end position="141"/>
    </location>
</feature>
<dbReference type="Proteomes" id="UP000694287">
    <property type="component" value="Unassembled WGS sequence"/>
</dbReference>
<comment type="caution">
    <text evidence="2">The sequence shown here is derived from an EMBL/GenBank/DDBJ whole genome shotgun (WGS) entry which is preliminary data.</text>
</comment>
<accession>A0ABS6UW44</accession>
<keyword evidence="3" id="KW-1185">Reference proteome</keyword>
<evidence type="ECO:0000313" key="3">
    <source>
        <dbReference type="Proteomes" id="UP000694287"/>
    </source>
</evidence>
<dbReference type="InterPro" id="IPR050272">
    <property type="entry name" value="Isochorismatase-like_hydrls"/>
</dbReference>
<dbReference type="RefSeq" id="WP_218604565.1">
    <property type="nucleotide sequence ID" value="NZ_JADQDJ010000235.1"/>
</dbReference>
<dbReference type="Pfam" id="PF00857">
    <property type="entry name" value="Isochorismatase"/>
    <property type="match status" value="1"/>
</dbReference>
<dbReference type="PANTHER" id="PTHR43540:SF14">
    <property type="entry name" value="ISOCHORISMATASE"/>
    <property type="match status" value="1"/>
</dbReference>
<evidence type="ECO:0000313" key="2">
    <source>
        <dbReference type="EMBL" id="MBW0136490.1"/>
    </source>
</evidence>
<organism evidence="2 3">
    <name type="scientific">Pseudonocardia abyssalis</name>
    <dbReference type="NCBI Taxonomy" id="2792008"/>
    <lineage>
        <taxon>Bacteria</taxon>
        <taxon>Bacillati</taxon>
        <taxon>Actinomycetota</taxon>
        <taxon>Actinomycetes</taxon>
        <taxon>Pseudonocardiales</taxon>
        <taxon>Pseudonocardiaceae</taxon>
        <taxon>Pseudonocardia</taxon>
    </lineage>
</organism>
<proteinExistence type="predicted"/>